<protein>
    <submittedName>
        <fullName evidence="3">J domain-containing protein</fullName>
    </submittedName>
</protein>
<dbReference type="InterPro" id="IPR002939">
    <property type="entry name" value="DnaJ_C"/>
</dbReference>
<dbReference type="PANTHER" id="PTHR43096:SF52">
    <property type="entry name" value="DNAJ HOMOLOG 1, MITOCHONDRIAL-RELATED"/>
    <property type="match status" value="1"/>
</dbReference>
<evidence type="ECO:0000313" key="4">
    <source>
        <dbReference type="Proteomes" id="UP001476807"/>
    </source>
</evidence>
<dbReference type="CDD" id="cd10747">
    <property type="entry name" value="DnaJ_C"/>
    <property type="match status" value="1"/>
</dbReference>
<dbReference type="Pfam" id="PF01556">
    <property type="entry name" value="DnaJ_C"/>
    <property type="match status" value="1"/>
</dbReference>
<name>A0ABV1RYG7_9BACT</name>
<reference evidence="3 4" key="1">
    <citation type="submission" date="2024-06" db="EMBL/GenBank/DDBJ databases">
        <title>Pontibacter populi HYL7-15.</title>
        <authorList>
            <person name="Kim M.K."/>
        </authorList>
    </citation>
    <scope>NUCLEOTIDE SEQUENCE [LARGE SCALE GENOMIC DNA]</scope>
    <source>
        <strain evidence="3 4">HYL7-15</strain>
    </source>
</reference>
<dbReference type="Gene3D" id="1.10.287.110">
    <property type="entry name" value="DnaJ domain"/>
    <property type="match status" value="1"/>
</dbReference>
<dbReference type="PRINTS" id="PR00625">
    <property type="entry name" value="JDOMAIN"/>
</dbReference>
<keyword evidence="4" id="KW-1185">Reference proteome</keyword>
<dbReference type="SUPFAM" id="SSF46565">
    <property type="entry name" value="Chaperone J-domain"/>
    <property type="match status" value="1"/>
</dbReference>
<dbReference type="InterPro" id="IPR036869">
    <property type="entry name" value="J_dom_sf"/>
</dbReference>
<dbReference type="RefSeq" id="WP_350414244.1">
    <property type="nucleotide sequence ID" value="NZ_JBEOKT010000024.1"/>
</dbReference>
<dbReference type="PROSITE" id="PS50076">
    <property type="entry name" value="DNAJ_2"/>
    <property type="match status" value="1"/>
</dbReference>
<dbReference type="CDD" id="cd06257">
    <property type="entry name" value="DnaJ"/>
    <property type="match status" value="1"/>
</dbReference>
<dbReference type="Proteomes" id="UP001476807">
    <property type="component" value="Unassembled WGS sequence"/>
</dbReference>
<dbReference type="SMART" id="SM00271">
    <property type="entry name" value="DnaJ"/>
    <property type="match status" value="1"/>
</dbReference>
<evidence type="ECO:0000313" key="3">
    <source>
        <dbReference type="EMBL" id="MER2999443.1"/>
    </source>
</evidence>
<dbReference type="EMBL" id="JBEOKT010000024">
    <property type="protein sequence ID" value="MER2999443.1"/>
    <property type="molecule type" value="Genomic_DNA"/>
</dbReference>
<accession>A0ABV1RYG7</accession>
<gene>
    <name evidence="3" type="ORF">ABS362_17970</name>
</gene>
<organism evidence="3 4">
    <name type="scientific">Pontibacter populi</name>
    <dbReference type="NCBI Taxonomy" id="890055"/>
    <lineage>
        <taxon>Bacteria</taxon>
        <taxon>Pseudomonadati</taxon>
        <taxon>Bacteroidota</taxon>
        <taxon>Cytophagia</taxon>
        <taxon>Cytophagales</taxon>
        <taxon>Hymenobacteraceae</taxon>
        <taxon>Pontibacter</taxon>
    </lineage>
</organism>
<evidence type="ECO:0000256" key="1">
    <source>
        <dbReference type="ARBA" id="ARBA00023186"/>
    </source>
</evidence>
<dbReference type="Gene3D" id="2.60.260.20">
    <property type="entry name" value="Urease metallochaperone UreE, N-terminal domain"/>
    <property type="match status" value="2"/>
</dbReference>
<dbReference type="PANTHER" id="PTHR43096">
    <property type="entry name" value="DNAJ HOMOLOG 1, MITOCHONDRIAL-RELATED"/>
    <property type="match status" value="1"/>
</dbReference>
<feature type="domain" description="J" evidence="2">
    <location>
        <begin position="5"/>
        <end position="70"/>
    </location>
</feature>
<evidence type="ECO:0000259" key="2">
    <source>
        <dbReference type="PROSITE" id="PS50076"/>
    </source>
</evidence>
<comment type="caution">
    <text evidence="3">The sequence shown here is derived from an EMBL/GenBank/DDBJ whole genome shotgun (WGS) entry which is preliminary data.</text>
</comment>
<dbReference type="InterPro" id="IPR008971">
    <property type="entry name" value="HSP40/DnaJ_pept-bd"/>
</dbReference>
<dbReference type="SUPFAM" id="SSF49493">
    <property type="entry name" value="HSP40/DnaJ peptide-binding domain"/>
    <property type="match status" value="2"/>
</dbReference>
<sequence>MDYKDYYNILGVSKTASQAEIKKAYRALAKKYHPDKNKGDKAAEDKFKDISEAYEVVGDEEKRKQYDQLGSNWRQYQNAGGGFGGQQGQYYGGQPGGGGFRGFEGDPDMFGGGFSDFFQQFFGGGGGGFGQQGRGGRGQAAKGQDYEAEMEITLQEAYHGTSRLLNLHNQQLRITTKPGVADGQILKIKGKGAPAAGGRMAGDLFIKVFVRPDTKFERKGSDLYSTLPIDMYTAILGGDAHVQTLTGQLKLKIPAGTQNDKTLRLRGKGMPVYGKPDQHGDLYVKIIVELPTHLSDEERNLLEKLRDLQLAKATAR</sequence>
<proteinExistence type="predicted"/>
<dbReference type="InterPro" id="IPR001623">
    <property type="entry name" value="DnaJ_domain"/>
</dbReference>
<dbReference type="Pfam" id="PF00226">
    <property type="entry name" value="DnaJ"/>
    <property type="match status" value="1"/>
</dbReference>
<keyword evidence="1" id="KW-0143">Chaperone</keyword>